<name>A0A7X0ST03_9BACL</name>
<dbReference type="Gene3D" id="3.40.190.10">
    <property type="entry name" value="Periplasmic binding protein-like II"/>
    <property type="match status" value="2"/>
</dbReference>
<accession>A0A7X0ST03</accession>
<sequence length="644" mass="72282">MRTWGKTSLALLTGALALTALAGCTDNNKGESGNNGNTSADASPGAASTAELQPIPTDIKDSSDLPAWTGKQLNLKIWLDHGTGGTYAGARKYKDDPVTNEIARVTGVKIDLDNSFDNGGNSTGAVKMGMLAATNNWPDLILDGDEMNSLVDNGKLYDLTDLLPQYAPNLMKKIPQTLSTVWDMPNVKQDGKVFMAPVSIYENALPELYPDLDPADYPLPHSMGYIYVRDDILKKLYPQAKTEQEIQDLYMQKGKFTKEDILDVPIHSTEDFISFLYNIQKLGIKEGNQEVSPFFVYSGQDNWNLMTMLFSSLYGGSSPGGDNSYFTYWDKTTDHLEWGFKQPYFKDLVKQMNQLLRDGVASKEAMVDPYNVFQQKLNNGLYAVSYGFLAPDNHALAAAGKPYRYRKVFLDIPRNDDKFIFASALPGARTRVGIFKDAVAEEDLPQVLRWLDFLSSDAGEKLWFWGPRSTGLFDEKEDGTRVYKDKALEAQMVYNKQGTLAQQYGLELSNGSNDDRTMSDYISFTGRGRFYPGTWYDKQRSPDEADTYFDMGRVERAPSTDTLKPNIYSFTSQVPEADKAWKARQAFEDALTKVLVAKDDNQFEKLFNDFLATAEKNGYTDELKDKIDAAFREANKNYMDNLLK</sequence>
<evidence type="ECO:0008006" key="5">
    <source>
        <dbReference type="Google" id="ProtNLM"/>
    </source>
</evidence>
<evidence type="ECO:0000256" key="2">
    <source>
        <dbReference type="SAM" id="SignalP"/>
    </source>
</evidence>
<keyword evidence="4" id="KW-1185">Reference proteome</keyword>
<evidence type="ECO:0000256" key="1">
    <source>
        <dbReference type="SAM" id="MobiDB-lite"/>
    </source>
</evidence>
<feature type="compositionally biased region" description="Polar residues" evidence="1">
    <location>
        <begin position="28"/>
        <end position="41"/>
    </location>
</feature>
<reference evidence="3 4" key="1">
    <citation type="submission" date="2020-08" db="EMBL/GenBank/DDBJ databases">
        <title>Cohnella phylogeny.</title>
        <authorList>
            <person name="Dunlap C."/>
        </authorList>
    </citation>
    <scope>NUCLEOTIDE SEQUENCE [LARGE SCALE GENOMIC DNA]</scope>
    <source>
        <strain evidence="3 4">CBP 2801</strain>
    </source>
</reference>
<evidence type="ECO:0000313" key="3">
    <source>
        <dbReference type="EMBL" id="MBB6735572.1"/>
    </source>
</evidence>
<dbReference type="AlphaFoldDB" id="A0A7X0ST03"/>
<proteinExistence type="predicted"/>
<comment type="caution">
    <text evidence="3">The sequence shown here is derived from an EMBL/GenBank/DDBJ whole genome shotgun (WGS) entry which is preliminary data.</text>
</comment>
<dbReference type="EMBL" id="JACJVO010000051">
    <property type="protein sequence ID" value="MBB6735572.1"/>
    <property type="molecule type" value="Genomic_DNA"/>
</dbReference>
<organism evidence="3 4">
    <name type="scientific">Cohnella zeiphila</name>
    <dbReference type="NCBI Taxonomy" id="2761120"/>
    <lineage>
        <taxon>Bacteria</taxon>
        <taxon>Bacillati</taxon>
        <taxon>Bacillota</taxon>
        <taxon>Bacilli</taxon>
        <taxon>Bacillales</taxon>
        <taxon>Paenibacillaceae</taxon>
        <taxon>Cohnella</taxon>
    </lineage>
</organism>
<keyword evidence="2" id="KW-0732">Signal</keyword>
<protein>
    <recommendedName>
        <fullName evidence="5">ABC transporter substrate-binding protein</fullName>
    </recommendedName>
</protein>
<evidence type="ECO:0000313" key="4">
    <source>
        <dbReference type="Proteomes" id="UP000564644"/>
    </source>
</evidence>
<dbReference type="SUPFAM" id="SSF53850">
    <property type="entry name" value="Periplasmic binding protein-like II"/>
    <property type="match status" value="1"/>
</dbReference>
<dbReference type="PROSITE" id="PS51257">
    <property type="entry name" value="PROKAR_LIPOPROTEIN"/>
    <property type="match status" value="1"/>
</dbReference>
<feature type="region of interest" description="Disordered" evidence="1">
    <location>
        <begin position="28"/>
        <end position="49"/>
    </location>
</feature>
<feature type="chain" id="PRO_5030779867" description="ABC transporter substrate-binding protein" evidence="2">
    <location>
        <begin position="23"/>
        <end position="644"/>
    </location>
</feature>
<dbReference type="RefSeq" id="WP_185133223.1">
    <property type="nucleotide sequence ID" value="NZ_JACJVO010000051.1"/>
</dbReference>
<feature type="signal peptide" evidence="2">
    <location>
        <begin position="1"/>
        <end position="22"/>
    </location>
</feature>
<dbReference type="Proteomes" id="UP000564644">
    <property type="component" value="Unassembled WGS sequence"/>
</dbReference>
<gene>
    <name evidence="3" type="ORF">H7C18_32150</name>
</gene>